<protein>
    <recommendedName>
        <fullName evidence="1">Aminoglycoside phosphotransferase domain-containing protein</fullName>
    </recommendedName>
</protein>
<dbReference type="eggNOG" id="ENOG502SMIE">
    <property type="taxonomic scope" value="Eukaryota"/>
</dbReference>
<dbReference type="InterPro" id="IPR011009">
    <property type="entry name" value="Kinase-like_dom_sf"/>
</dbReference>
<gene>
    <name evidence="2" type="ORF">H072_6170</name>
</gene>
<evidence type="ECO:0000259" key="1">
    <source>
        <dbReference type="Pfam" id="PF01636"/>
    </source>
</evidence>
<comment type="caution">
    <text evidence="2">The sequence shown here is derived from an EMBL/GenBank/DDBJ whole genome shotgun (WGS) entry which is preliminary data.</text>
</comment>
<dbReference type="PANTHER" id="PTHR21310:SF48">
    <property type="entry name" value="AMINOGLYCOSIDE PHOSPHOTRANSFERASE DOMAIN-CONTAINING PROTEIN"/>
    <property type="match status" value="1"/>
</dbReference>
<proteinExistence type="predicted"/>
<evidence type="ECO:0000313" key="3">
    <source>
        <dbReference type="Proteomes" id="UP000015100"/>
    </source>
</evidence>
<dbReference type="HOGENOM" id="CLU_021768_5_1_1"/>
<reference evidence="3" key="2">
    <citation type="submission" date="2013-04" db="EMBL/GenBank/DDBJ databases">
        <title>Genomic mechanisms accounting for the adaptation to parasitism in nematode-trapping fungi.</title>
        <authorList>
            <person name="Ahren D.G."/>
        </authorList>
    </citation>
    <scope>NUCLEOTIDE SEQUENCE [LARGE SCALE GENOMIC DNA]</scope>
    <source>
        <strain evidence="3">CBS 200.50</strain>
    </source>
</reference>
<dbReference type="Gene3D" id="3.90.1200.10">
    <property type="match status" value="1"/>
</dbReference>
<feature type="domain" description="Aminoglycoside phosphotransferase" evidence="1">
    <location>
        <begin position="61"/>
        <end position="270"/>
    </location>
</feature>
<sequence length="291" mass="33942">MEPTAPLCLPYFRDLKELPGTLPTVSEIHAASDRGKGGYKKIVHIKDIFFVKYGPYISQLEAENLLFVEKNLTISAPKLYATWREPDGTLYIVTELLSGDNLAKLWPCLQMEEKDLILSRLREMVQQIRALPAPNLFGSISHGRVMHDLFRIFADDPKANKPFVNEYEFLMALINKIRLDAQDNKRHSYIGDFFERELLPEFIRNEIKHKPTFTHADFHPGNIIVEKRNGKFDISLVDWEASGWYPSYWEYVSAFLTVEWVDDWGPRLGDIIESWPSELAMMKMIYHILWF</sequence>
<dbReference type="STRING" id="1284197.S8BKU5"/>
<dbReference type="OMA" id="YPSYWDY"/>
<accession>S8BKU5</accession>
<keyword evidence="3" id="KW-1185">Reference proteome</keyword>
<reference evidence="2 3" key="1">
    <citation type="journal article" date="2013" name="PLoS Genet.">
        <title>Genomic mechanisms accounting for the adaptation to parasitism in nematode-trapping fungi.</title>
        <authorList>
            <person name="Meerupati T."/>
            <person name="Andersson K.M."/>
            <person name="Friman E."/>
            <person name="Kumar D."/>
            <person name="Tunlid A."/>
            <person name="Ahren D."/>
        </authorList>
    </citation>
    <scope>NUCLEOTIDE SEQUENCE [LARGE SCALE GENOMIC DNA]</scope>
    <source>
        <strain evidence="2 3">CBS 200.50</strain>
    </source>
</reference>
<dbReference type="AlphaFoldDB" id="S8BKU5"/>
<organism evidence="2 3">
    <name type="scientific">Dactylellina haptotyla (strain CBS 200.50)</name>
    <name type="common">Nematode-trapping fungus</name>
    <name type="synonym">Monacrosporium haptotylum</name>
    <dbReference type="NCBI Taxonomy" id="1284197"/>
    <lineage>
        <taxon>Eukaryota</taxon>
        <taxon>Fungi</taxon>
        <taxon>Dikarya</taxon>
        <taxon>Ascomycota</taxon>
        <taxon>Pezizomycotina</taxon>
        <taxon>Orbiliomycetes</taxon>
        <taxon>Orbiliales</taxon>
        <taxon>Orbiliaceae</taxon>
        <taxon>Dactylellina</taxon>
    </lineage>
</organism>
<dbReference type="Pfam" id="PF01636">
    <property type="entry name" value="APH"/>
    <property type="match status" value="1"/>
</dbReference>
<evidence type="ECO:0000313" key="2">
    <source>
        <dbReference type="EMBL" id="EPS40018.1"/>
    </source>
</evidence>
<dbReference type="SUPFAM" id="SSF56112">
    <property type="entry name" value="Protein kinase-like (PK-like)"/>
    <property type="match status" value="1"/>
</dbReference>
<name>S8BKU5_DACHA</name>
<dbReference type="EMBL" id="AQGS01000439">
    <property type="protein sequence ID" value="EPS40018.1"/>
    <property type="molecule type" value="Genomic_DNA"/>
</dbReference>
<dbReference type="CDD" id="cd05120">
    <property type="entry name" value="APH_ChoK_like"/>
    <property type="match status" value="1"/>
</dbReference>
<dbReference type="Proteomes" id="UP000015100">
    <property type="component" value="Unassembled WGS sequence"/>
</dbReference>
<dbReference type="PANTHER" id="PTHR21310">
    <property type="entry name" value="AMINOGLYCOSIDE PHOSPHOTRANSFERASE-RELATED-RELATED"/>
    <property type="match status" value="1"/>
</dbReference>
<dbReference type="OrthoDB" id="2906425at2759"/>
<dbReference type="InterPro" id="IPR002575">
    <property type="entry name" value="Aminoglycoside_PTrfase"/>
</dbReference>
<dbReference type="InterPro" id="IPR051678">
    <property type="entry name" value="AGP_Transferase"/>
</dbReference>